<protein>
    <submittedName>
        <fullName evidence="1">AlpA family phage regulatory protein</fullName>
    </submittedName>
</protein>
<dbReference type="PANTHER" id="PTHR36154:SF1">
    <property type="entry name" value="DNA-BINDING TRANSCRIPTIONAL ACTIVATOR ALPA"/>
    <property type="match status" value="1"/>
</dbReference>
<proteinExistence type="predicted"/>
<name>A0A3S9SHQ9_EIKCO</name>
<dbReference type="PANTHER" id="PTHR36154">
    <property type="entry name" value="DNA-BINDING TRANSCRIPTIONAL ACTIVATOR ALPA"/>
    <property type="match status" value="1"/>
</dbReference>
<dbReference type="InterPro" id="IPR010260">
    <property type="entry name" value="AlpA"/>
</dbReference>
<accession>A0A3S9SHQ9</accession>
<dbReference type="AlphaFoldDB" id="A0A3S9SHQ9"/>
<dbReference type="Pfam" id="PF05930">
    <property type="entry name" value="Phage_AlpA"/>
    <property type="match status" value="1"/>
</dbReference>
<dbReference type="RefSeq" id="WP_064086185.1">
    <property type="nucleotide sequence ID" value="NZ_CAUTFU010000026.1"/>
</dbReference>
<sequence length="66" mass="7634">MQQSIIRPKQAAALFGVSLSTLWNWNNPKHRLYRPDFPKPFKVSANTTGWLQSEIDGYICKLAENR</sequence>
<dbReference type="InterPro" id="IPR052931">
    <property type="entry name" value="Prophage_regulatory_activator"/>
</dbReference>
<dbReference type="EMBL" id="CP034670">
    <property type="protein sequence ID" value="AZR58988.1"/>
    <property type="molecule type" value="Genomic_DNA"/>
</dbReference>
<evidence type="ECO:0000313" key="1">
    <source>
        <dbReference type="EMBL" id="AZR58988.1"/>
    </source>
</evidence>
<dbReference type="OrthoDB" id="9182156at2"/>
<reference evidence="1 2" key="1">
    <citation type="submission" date="2018-12" db="EMBL/GenBank/DDBJ databases">
        <title>Genome sequencing of Eikenella corrodens KCOM 3110 (= JS217).</title>
        <authorList>
            <person name="Koo J.-K."/>
            <person name="Park S.-N."/>
            <person name="Lim Y.K."/>
        </authorList>
    </citation>
    <scope>NUCLEOTIDE SEQUENCE [LARGE SCALE GENOMIC DNA]</scope>
    <source>
        <strain evidence="1 2">KCOM 3110</strain>
    </source>
</reference>
<organism evidence="1 2">
    <name type="scientific">Eikenella corrodens</name>
    <dbReference type="NCBI Taxonomy" id="539"/>
    <lineage>
        <taxon>Bacteria</taxon>
        <taxon>Pseudomonadati</taxon>
        <taxon>Pseudomonadota</taxon>
        <taxon>Betaproteobacteria</taxon>
        <taxon>Neisseriales</taxon>
        <taxon>Neisseriaceae</taxon>
        <taxon>Eikenella</taxon>
    </lineage>
</organism>
<evidence type="ECO:0000313" key="2">
    <source>
        <dbReference type="Proteomes" id="UP000282435"/>
    </source>
</evidence>
<dbReference type="Proteomes" id="UP000282435">
    <property type="component" value="Chromosome"/>
</dbReference>
<gene>
    <name evidence="1" type="ORF">ELB75_02420</name>
</gene>